<evidence type="ECO:0000313" key="2">
    <source>
        <dbReference type="Proteomes" id="UP000326198"/>
    </source>
</evidence>
<proteinExistence type="predicted"/>
<gene>
    <name evidence="1" type="ORF">BDV26DRAFT_255346</name>
</gene>
<accession>A0A5N7BIJ0</accession>
<dbReference type="Pfam" id="PF20717">
    <property type="entry name" value="DUF6829"/>
    <property type="match status" value="1"/>
</dbReference>
<name>A0A5N7BIJ0_9EURO</name>
<evidence type="ECO:0000313" key="1">
    <source>
        <dbReference type="EMBL" id="KAE8381528.1"/>
    </source>
</evidence>
<dbReference type="InterPro" id="IPR049232">
    <property type="entry name" value="DUF6829"/>
</dbReference>
<organism evidence="1 2">
    <name type="scientific">Aspergillus bertholletiae</name>
    <dbReference type="NCBI Taxonomy" id="1226010"/>
    <lineage>
        <taxon>Eukaryota</taxon>
        <taxon>Fungi</taxon>
        <taxon>Dikarya</taxon>
        <taxon>Ascomycota</taxon>
        <taxon>Pezizomycotina</taxon>
        <taxon>Eurotiomycetes</taxon>
        <taxon>Eurotiomycetidae</taxon>
        <taxon>Eurotiales</taxon>
        <taxon>Aspergillaceae</taxon>
        <taxon>Aspergillus</taxon>
        <taxon>Aspergillus subgen. Circumdati</taxon>
    </lineage>
</organism>
<reference evidence="1 2" key="1">
    <citation type="submission" date="2019-04" db="EMBL/GenBank/DDBJ databases">
        <title>Friends and foes A comparative genomics studyof 23 Aspergillus species from section Flavi.</title>
        <authorList>
            <consortium name="DOE Joint Genome Institute"/>
            <person name="Kjaerbolling I."/>
            <person name="Vesth T."/>
            <person name="Frisvad J.C."/>
            <person name="Nybo J.L."/>
            <person name="Theobald S."/>
            <person name="Kildgaard S."/>
            <person name="Isbrandt T."/>
            <person name="Kuo A."/>
            <person name="Sato A."/>
            <person name="Lyhne E.K."/>
            <person name="Kogle M.E."/>
            <person name="Wiebenga A."/>
            <person name="Kun R.S."/>
            <person name="Lubbers R.J."/>
            <person name="Makela M.R."/>
            <person name="Barry K."/>
            <person name="Chovatia M."/>
            <person name="Clum A."/>
            <person name="Daum C."/>
            <person name="Haridas S."/>
            <person name="He G."/>
            <person name="LaButti K."/>
            <person name="Lipzen A."/>
            <person name="Mondo S."/>
            <person name="Riley R."/>
            <person name="Salamov A."/>
            <person name="Simmons B.A."/>
            <person name="Magnuson J.K."/>
            <person name="Henrissat B."/>
            <person name="Mortensen U.H."/>
            <person name="Larsen T.O."/>
            <person name="Devries R.P."/>
            <person name="Grigoriev I.V."/>
            <person name="Machida M."/>
            <person name="Baker S.E."/>
            <person name="Andersen M.R."/>
        </authorList>
    </citation>
    <scope>NUCLEOTIDE SEQUENCE [LARGE SCALE GENOMIC DNA]</scope>
    <source>
        <strain evidence="1 2">IBT 29228</strain>
    </source>
</reference>
<dbReference type="EMBL" id="ML736170">
    <property type="protein sequence ID" value="KAE8381528.1"/>
    <property type="molecule type" value="Genomic_DNA"/>
</dbReference>
<dbReference type="OrthoDB" id="5295627at2759"/>
<protein>
    <submittedName>
        <fullName evidence="1">Uncharacterized protein</fullName>
    </submittedName>
</protein>
<sequence length="470" mass="52906">MPNNTIHSTIDCIISWLRRVKTFDNRSQLAEIIRSGNLKKLSDEQAVRLLYRQFEPEFDRLKHVDYTLEQGDGDLIKGSLGRKGRTPSQFLFRHDFAEINRTVVNFLSLKWLLEDNHRAFTANQPSVVKLSETTFKDFRDLARDILKTTDDILALVVSLVLGDVGKDPHLEEDIIQQGGLSKNLNHDEVLASAIALHMFDKPLGLLSGEKRGEVILGVKVGAKLNIPQLTQGENVPGSLQSILMLQDHEQAFNLKYLEIMLDVSGAGGHVDARGAIRMIEPVCQSFLSAYPVLKNIITEKLPVRDAYNMVLHNRGQLLAKQDFHALDTNNPSERAFLRLCAMGRVADKDLAELFEKAFRGLEPRIREELIKGLNVDGCDGEDAVILYYMPAIFAEALRVTRSAPDCKKIQVLQSLMSFMERTYTNAERDVGHPGAIVERDVSPAKDYIQREGFLDDPTILNQCVLPVKTY</sequence>
<dbReference type="AlphaFoldDB" id="A0A5N7BIJ0"/>
<dbReference type="Proteomes" id="UP000326198">
    <property type="component" value="Unassembled WGS sequence"/>
</dbReference>
<keyword evidence="2" id="KW-1185">Reference proteome</keyword>